<dbReference type="GO" id="GO:0030170">
    <property type="term" value="F:pyridoxal phosphate binding"/>
    <property type="evidence" value="ECO:0007669"/>
    <property type="project" value="TreeGrafter"/>
</dbReference>
<name>A0A3S0T710_9HYPH</name>
<dbReference type="PANTHER" id="PTHR30244">
    <property type="entry name" value="TRANSAMINASE"/>
    <property type="match status" value="1"/>
</dbReference>
<evidence type="ECO:0000256" key="1">
    <source>
        <dbReference type="ARBA" id="ARBA00022898"/>
    </source>
</evidence>
<dbReference type="OrthoDB" id="9768668at2"/>
<dbReference type="Gene3D" id="3.90.1150.10">
    <property type="entry name" value="Aspartate Aminotransferase, domain 1"/>
    <property type="match status" value="1"/>
</dbReference>
<keyword evidence="6" id="KW-0808">Transferase</keyword>
<keyword evidence="1 4" id="KW-0663">Pyridoxal phosphate</keyword>
<dbReference type="CDD" id="cd00616">
    <property type="entry name" value="AHBA_syn"/>
    <property type="match status" value="1"/>
</dbReference>
<dbReference type="GO" id="GO:0008483">
    <property type="term" value="F:transaminase activity"/>
    <property type="evidence" value="ECO:0007669"/>
    <property type="project" value="UniProtKB-KW"/>
</dbReference>
<dbReference type="InterPro" id="IPR015422">
    <property type="entry name" value="PyrdxlP-dep_Trfase_small"/>
</dbReference>
<keyword evidence="6" id="KW-0032">Aminotransferase</keyword>
<dbReference type="InterPro" id="IPR015424">
    <property type="entry name" value="PyrdxlP-dep_Trfase"/>
</dbReference>
<dbReference type="PIRSF" id="PIRSF000390">
    <property type="entry name" value="PLP_StrS"/>
    <property type="match status" value="1"/>
</dbReference>
<reference evidence="7" key="1">
    <citation type="submission" date="2018-11" db="EMBL/GenBank/DDBJ databases">
        <title>Rhizobium chutanense sp. nov., isolated from root nodules of Phaseolus vulgaris in China.</title>
        <authorList>
            <person name="Huo Y."/>
        </authorList>
    </citation>
    <scope>NUCLEOTIDE SEQUENCE [LARGE SCALE GENOMIC DNA]</scope>
    <source>
        <strain evidence="7">CCBAU 65647</strain>
    </source>
</reference>
<protein>
    <submittedName>
        <fullName evidence="6">DegT/DnrJ/EryC1/StrS family aminotransferase</fullName>
    </submittedName>
</protein>
<evidence type="ECO:0000313" key="7">
    <source>
        <dbReference type="Proteomes" id="UP000278823"/>
    </source>
</evidence>
<evidence type="ECO:0000256" key="4">
    <source>
        <dbReference type="PIRSR" id="PIRSR000390-2"/>
    </source>
</evidence>
<evidence type="ECO:0000313" key="6">
    <source>
        <dbReference type="EMBL" id="RUM25997.1"/>
    </source>
</evidence>
<dbReference type="GO" id="GO:0000271">
    <property type="term" value="P:polysaccharide biosynthetic process"/>
    <property type="evidence" value="ECO:0007669"/>
    <property type="project" value="TreeGrafter"/>
</dbReference>
<feature type="active site" description="Proton acceptor" evidence="3">
    <location>
        <position position="189"/>
    </location>
</feature>
<feature type="modified residue" description="N6-(pyridoxal phosphate)lysine" evidence="4">
    <location>
        <position position="189"/>
    </location>
</feature>
<dbReference type="RefSeq" id="WP_126920058.1">
    <property type="nucleotide sequence ID" value="NZ_ML133687.1"/>
</dbReference>
<dbReference type="Proteomes" id="UP000278823">
    <property type="component" value="Unassembled WGS sequence"/>
</dbReference>
<dbReference type="InterPro" id="IPR015421">
    <property type="entry name" value="PyrdxlP-dep_Trfase_major"/>
</dbReference>
<keyword evidence="7" id="KW-1185">Reference proteome</keyword>
<evidence type="ECO:0000256" key="5">
    <source>
        <dbReference type="RuleBase" id="RU004508"/>
    </source>
</evidence>
<evidence type="ECO:0000256" key="3">
    <source>
        <dbReference type="PIRSR" id="PIRSR000390-1"/>
    </source>
</evidence>
<comment type="caution">
    <text evidence="6">The sequence shown here is derived from an EMBL/GenBank/DDBJ whole genome shotgun (WGS) entry which is preliminary data.</text>
</comment>
<accession>A0A3S0T710</accession>
<dbReference type="PANTHER" id="PTHR30244:SF36">
    <property type="entry name" value="3-OXO-GLUCOSE-6-PHOSPHATE:GLUTAMATE AMINOTRANSFERASE"/>
    <property type="match status" value="1"/>
</dbReference>
<sequence length="372" mass="40113">MESTVGLADPKRDLARFEDQLVDAARRVIASGFYINGTEVRSFEEAMGRTLQLESPVVGVGSGTDALILALLAAGIGLGDEVIVPSHTAGPSVAAIRAILATPVFVDVEADTACLDPQCVEEAISSKTKAILAVHLYGHPADMDRLKPIATHHGLILIEDCAQAQGARLRDRPVGSIGDLGCFSFYPTKNLGAVGDGGAVSGSAERLKIVRKLRTYGWSEPQYSDLPLGRCSRLDEMQAAFLNVKLPLLDADINSRRRVAEIYKDRLVDLPIELPVERPGAYHAYHLFVVKTDFRDPLREHLSKSGIMTGLHYPFPAHVQPGLSEGTRTAGSLAVTLDLQAKILSLPLFVTMTDAEIDKVIGAVQDFFRGGH</sequence>
<organism evidence="6 7">
    <name type="scientific">Rhizobium vallis</name>
    <dbReference type="NCBI Taxonomy" id="634290"/>
    <lineage>
        <taxon>Bacteria</taxon>
        <taxon>Pseudomonadati</taxon>
        <taxon>Pseudomonadota</taxon>
        <taxon>Alphaproteobacteria</taxon>
        <taxon>Hyphomicrobiales</taxon>
        <taxon>Rhizobiaceae</taxon>
        <taxon>Rhizobium/Agrobacterium group</taxon>
        <taxon>Rhizobium</taxon>
    </lineage>
</organism>
<proteinExistence type="inferred from homology"/>
<comment type="similarity">
    <text evidence="2 5">Belongs to the DegT/DnrJ/EryC1 family.</text>
</comment>
<gene>
    <name evidence="6" type="ORF">EFQ99_06800</name>
</gene>
<dbReference type="AlphaFoldDB" id="A0A3S0T710"/>
<evidence type="ECO:0000256" key="2">
    <source>
        <dbReference type="ARBA" id="ARBA00037999"/>
    </source>
</evidence>
<dbReference type="Gene3D" id="3.40.640.10">
    <property type="entry name" value="Type I PLP-dependent aspartate aminotransferase-like (Major domain)"/>
    <property type="match status" value="1"/>
</dbReference>
<dbReference type="InterPro" id="IPR000653">
    <property type="entry name" value="DegT/StrS_aminotransferase"/>
</dbReference>
<dbReference type="SUPFAM" id="SSF53383">
    <property type="entry name" value="PLP-dependent transferases"/>
    <property type="match status" value="1"/>
</dbReference>
<dbReference type="EMBL" id="RJTH01000002">
    <property type="protein sequence ID" value="RUM25997.1"/>
    <property type="molecule type" value="Genomic_DNA"/>
</dbReference>
<dbReference type="Pfam" id="PF01041">
    <property type="entry name" value="DegT_DnrJ_EryC1"/>
    <property type="match status" value="1"/>
</dbReference>